<accession>X6P3Q5</accession>
<dbReference type="Proteomes" id="UP000023152">
    <property type="component" value="Unassembled WGS sequence"/>
</dbReference>
<organism evidence="3 4">
    <name type="scientific">Reticulomyxa filosa</name>
    <dbReference type="NCBI Taxonomy" id="46433"/>
    <lineage>
        <taxon>Eukaryota</taxon>
        <taxon>Sar</taxon>
        <taxon>Rhizaria</taxon>
        <taxon>Retaria</taxon>
        <taxon>Foraminifera</taxon>
        <taxon>Monothalamids</taxon>
        <taxon>Reticulomyxidae</taxon>
        <taxon>Reticulomyxa</taxon>
    </lineage>
</organism>
<dbReference type="GO" id="GO:0003723">
    <property type="term" value="F:RNA binding"/>
    <property type="evidence" value="ECO:0007669"/>
    <property type="project" value="InterPro"/>
</dbReference>
<dbReference type="InterPro" id="IPR012677">
    <property type="entry name" value="Nucleotide-bd_a/b_plait_sf"/>
</dbReference>
<keyword evidence="4" id="KW-1185">Reference proteome</keyword>
<gene>
    <name evidence="3" type="ORF">RFI_04358</name>
</gene>
<dbReference type="InterPro" id="IPR000504">
    <property type="entry name" value="RRM_dom"/>
</dbReference>
<feature type="region of interest" description="Disordered" evidence="1">
    <location>
        <begin position="1"/>
        <end position="32"/>
    </location>
</feature>
<evidence type="ECO:0000256" key="1">
    <source>
        <dbReference type="SAM" id="MobiDB-lite"/>
    </source>
</evidence>
<proteinExistence type="predicted"/>
<sequence length="383" mass="43091">MNERQDMKSNKETEAEAKAEKQREKKAMEVHDERTDTLDGMSNTITVQDIKHAVDKPIDHDDYHSSLHANTIQVSHPKETYVSHLSDIRYSDGGLPTSIQSQSQSQSQVQAQAQAQTQMHAQLQPQFQSLMFTHSQAHAIANDNAQSLFPLSIRTQAVNVEAGTANTLIQKSIVPNATSQSNHDLVEIDPRLTGDFFFFFFFLKKKEKSCICKQQKKKVFRIMCCQAMNQMCCMWAIFNGGSMTMISRNYLSRTVTNVKIAADKVNGKSKGYGYVEFHVNDTEGCTHAKQTLQGYVLLDCPLVISFASPTKLGMPEYGNTNIPISEQRLQNAVNYNKQLNDIPLGDLTEDMSQQERRQMLAMCPPRHIVSPSELDMFNPGGMV</sequence>
<dbReference type="EMBL" id="ASPP01003956">
    <property type="protein sequence ID" value="ETO32758.1"/>
    <property type="molecule type" value="Genomic_DNA"/>
</dbReference>
<dbReference type="Pfam" id="PF00076">
    <property type="entry name" value="RRM_1"/>
    <property type="match status" value="1"/>
</dbReference>
<dbReference type="Gene3D" id="3.30.70.330">
    <property type="match status" value="1"/>
</dbReference>
<dbReference type="AlphaFoldDB" id="X6P3Q5"/>
<protein>
    <recommendedName>
        <fullName evidence="2">RRM domain-containing protein</fullName>
    </recommendedName>
</protein>
<evidence type="ECO:0000313" key="3">
    <source>
        <dbReference type="EMBL" id="ETO32758.1"/>
    </source>
</evidence>
<feature type="domain" description="RRM" evidence="2">
    <location>
        <begin position="255"/>
        <end position="302"/>
    </location>
</feature>
<dbReference type="SUPFAM" id="SSF54928">
    <property type="entry name" value="RNA-binding domain, RBD"/>
    <property type="match status" value="1"/>
</dbReference>
<reference evidence="3 4" key="1">
    <citation type="journal article" date="2013" name="Curr. Biol.">
        <title>The Genome of the Foraminiferan Reticulomyxa filosa.</title>
        <authorList>
            <person name="Glockner G."/>
            <person name="Hulsmann N."/>
            <person name="Schleicher M."/>
            <person name="Noegel A.A."/>
            <person name="Eichinger L."/>
            <person name="Gallinger C."/>
            <person name="Pawlowski J."/>
            <person name="Sierra R."/>
            <person name="Euteneuer U."/>
            <person name="Pillet L."/>
            <person name="Moustafa A."/>
            <person name="Platzer M."/>
            <person name="Groth M."/>
            <person name="Szafranski K."/>
            <person name="Schliwa M."/>
        </authorList>
    </citation>
    <scope>NUCLEOTIDE SEQUENCE [LARGE SCALE GENOMIC DNA]</scope>
</reference>
<feature type="non-terminal residue" evidence="3">
    <location>
        <position position="383"/>
    </location>
</feature>
<comment type="caution">
    <text evidence="3">The sequence shown here is derived from an EMBL/GenBank/DDBJ whole genome shotgun (WGS) entry which is preliminary data.</text>
</comment>
<dbReference type="InterPro" id="IPR035979">
    <property type="entry name" value="RBD_domain_sf"/>
</dbReference>
<evidence type="ECO:0000259" key="2">
    <source>
        <dbReference type="Pfam" id="PF00076"/>
    </source>
</evidence>
<evidence type="ECO:0000313" key="4">
    <source>
        <dbReference type="Proteomes" id="UP000023152"/>
    </source>
</evidence>
<name>X6P3Q5_RETFI</name>
<dbReference type="OrthoDB" id="21467at2759"/>